<name>W4M9K8_9BACT</name>
<dbReference type="EMBL" id="AZHX01000536">
    <property type="protein sequence ID" value="ETX07069.1"/>
    <property type="molecule type" value="Genomic_DNA"/>
</dbReference>
<organism evidence="1 2">
    <name type="scientific">Candidatus Entotheonella gemina</name>
    <dbReference type="NCBI Taxonomy" id="1429439"/>
    <lineage>
        <taxon>Bacteria</taxon>
        <taxon>Pseudomonadati</taxon>
        <taxon>Nitrospinota/Tectimicrobiota group</taxon>
        <taxon>Candidatus Tectimicrobiota</taxon>
        <taxon>Candidatus Entotheonellia</taxon>
        <taxon>Candidatus Entotheonellales</taxon>
        <taxon>Candidatus Entotheonellaceae</taxon>
        <taxon>Candidatus Entotheonella</taxon>
    </lineage>
</organism>
<dbReference type="Proteomes" id="UP000019140">
    <property type="component" value="Unassembled WGS sequence"/>
</dbReference>
<keyword evidence="2" id="KW-1185">Reference proteome</keyword>
<comment type="caution">
    <text evidence="1">The sequence shown here is derived from an EMBL/GenBank/DDBJ whole genome shotgun (WGS) entry which is preliminary data.</text>
</comment>
<protein>
    <submittedName>
        <fullName evidence="1">Uncharacterized protein</fullName>
    </submittedName>
</protein>
<evidence type="ECO:0000313" key="2">
    <source>
        <dbReference type="Proteomes" id="UP000019140"/>
    </source>
</evidence>
<dbReference type="AlphaFoldDB" id="W4M9K8"/>
<proteinExistence type="predicted"/>
<gene>
    <name evidence="1" type="ORF">ETSY2_13300</name>
</gene>
<accession>W4M9K8</accession>
<evidence type="ECO:0000313" key="1">
    <source>
        <dbReference type="EMBL" id="ETX07069.1"/>
    </source>
</evidence>
<reference evidence="1 2" key="1">
    <citation type="journal article" date="2014" name="Nature">
        <title>An environmental bacterial taxon with a large and distinct metabolic repertoire.</title>
        <authorList>
            <person name="Wilson M.C."/>
            <person name="Mori T."/>
            <person name="Ruckert C."/>
            <person name="Uria A.R."/>
            <person name="Helf M.J."/>
            <person name="Takada K."/>
            <person name="Gernert C."/>
            <person name="Steffens U.A."/>
            <person name="Heycke N."/>
            <person name="Schmitt S."/>
            <person name="Rinke C."/>
            <person name="Helfrich E.J."/>
            <person name="Brachmann A.O."/>
            <person name="Gurgui C."/>
            <person name="Wakimoto T."/>
            <person name="Kracht M."/>
            <person name="Crusemann M."/>
            <person name="Hentschel U."/>
            <person name="Abe I."/>
            <person name="Matsunaga S."/>
            <person name="Kalinowski J."/>
            <person name="Takeyama H."/>
            <person name="Piel J."/>
        </authorList>
    </citation>
    <scope>NUCLEOTIDE SEQUENCE [LARGE SCALE GENOMIC DNA]</scope>
    <source>
        <strain evidence="2">TSY2</strain>
    </source>
</reference>
<dbReference type="HOGENOM" id="CLU_3395668_0_0_7"/>
<sequence length="31" mass="3712">MTEIPYVPLDQMFECSGQVHVTMRQIVEEDW</sequence>